<evidence type="ECO:0000256" key="3">
    <source>
        <dbReference type="ARBA" id="ARBA00011738"/>
    </source>
</evidence>
<dbReference type="PANTHER" id="PTHR42930">
    <property type="entry name" value="PHOSPHATE-SPECIFIC TRANSPORT SYSTEM ACCESSORY PROTEIN PHOU"/>
    <property type="match status" value="1"/>
</dbReference>
<gene>
    <name evidence="10" type="primary">phoU</name>
    <name evidence="10" type="ORF">EY643_10560</name>
</gene>
<evidence type="ECO:0000313" key="11">
    <source>
        <dbReference type="Proteomes" id="UP000326287"/>
    </source>
</evidence>
<keyword evidence="4 8" id="KW-0813">Transport</keyword>
<dbReference type="KEGG" id="halc:EY643_10560"/>
<dbReference type="Proteomes" id="UP000326287">
    <property type="component" value="Chromosome"/>
</dbReference>
<keyword evidence="6 8" id="KW-0592">Phosphate transport</keyword>
<comment type="subunit">
    <text evidence="3 8">Homodimer.</text>
</comment>
<dbReference type="InterPro" id="IPR026022">
    <property type="entry name" value="PhoU_dom"/>
</dbReference>
<dbReference type="Gene3D" id="1.20.58.220">
    <property type="entry name" value="Phosphate transport system protein phou homolog 2, domain 2"/>
    <property type="match status" value="1"/>
</dbReference>
<dbReference type="Pfam" id="PF01895">
    <property type="entry name" value="PhoU"/>
    <property type="match status" value="2"/>
</dbReference>
<dbReference type="InterPro" id="IPR038078">
    <property type="entry name" value="PhoU-like_sf"/>
</dbReference>
<dbReference type="GO" id="GO:0005737">
    <property type="term" value="C:cytoplasm"/>
    <property type="evidence" value="ECO:0007669"/>
    <property type="project" value="UniProtKB-SubCell"/>
</dbReference>
<dbReference type="FunFam" id="1.20.58.220:FF:000004">
    <property type="entry name" value="Phosphate-specific transport system accessory protein PhoU"/>
    <property type="match status" value="1"/>
</dbReference>
<dbReference type="PIRSF" id="PIRSF003107">
    <property type="entry name" value="PhoU"/>
    <property type="match status" value="1"/>
</dbReference>
<dbReference type="AlphaFoldDB" id="A0A5P9NQC1"/>
<evidence type="ECO:0000256" key="1">
    <source>
        <dbReference type="ARBA" id="ARBA00004496"/>
    </source>
</evidence>
<keyword evidence="5 8" id="KW-0963">Cytoplasm</keyword>
<evidence type="ECO:0000313" key="10">
    <source>
        <dbReference type="EMBL" id="QFU77849.1"/>
    </source>
</evidence>
<dbReference type="EMBL" id="CP036422">
    <property type="protein sequence ID" value="QFU77849.1"/>
    <property type="molecule type" value="Genomic_DNA"/>
</dbReference>
<comment type="subcellular location">
    <subcellularLocation>
        <location evidence="1 8">Cytoplasm</location>
    </subcellularLocation>
</comment>
<dbReference type="OrthoDB" id="9814256at2"/>
<dbReference type="GO" id="GO:0045936">
    <property type="term" value="P:negative regulation of phosphate metabolic process"/>
    <property type="evidence" value="ECO:0007669"/>
    <property type="project" value="InterPro"/>
</dbReference>
<dbReference type="InterPro" id="IPR028366">
    <property type="entry name" value="PhoU"/>
</dbReference>
<dbReference type="PANTHER" id="PTHR42930:SF3">
    <property type="entry name" value="PHOSPHATE-SPECIFIC TRANSPORT SYSTEM ACCESSORY PROTEIN PHOU"/>
    <property type="match status" value="1"/>
</dbReference>
<evidence type="ECO:0000256" key="5">
    <source>
        <dbReference type="ARBA" id="ARBA00022490"/>
    </source>
</evidence>
<keyword evidence="11" id="KW-1185">Reference proteome</keyword>
<comment type="function">
    <text evidence="7 8">Plays a role in the regulation of phosphate uptake.</text>
</comment>
<dbReference type="GO" id="GO:0006817">
    <property type="term" value="P:phosphate ion transport"/>
    <property type="evidence" value="ECO:0007669"/>
    <property type="project" value="UniProtKB-KW"/>
</dbReference>
<evidence type="ECO:0000256" key="8">
    <source>
        <dbReference type="PIRNR" id="PIRNR003107"/>
    </source>
</evidence>
<feature type="domain" description="PhoU" evidence="9">
    <location>
        <begin position="1"/>
        <end position="85"/>
    </location>
</feature>
<evidence type="ECO:0000256" key="7">
    <source>
        <dbReference type="ARBA" id="ARBA00056181"/>
    </source>
</evidence>
<dbReference type="GO" id="GO:0030643">
    <property type="term" value="P:intracellular phosphate ion homeostasis"/>
    <property type="evidence" value="ECO:0007669"/>
    <property type="project" value="InterPro"/>
</dbReference>
<proteinExistence type="inferred from homology"/>
<dbReference type="NCBIfam" id="TIGR02135">
    <property type="entry name" value="phoU_full"/>
    <property type="match status" value="1"/>
</dbReference>
<name>A0A5P9NQC1_9GAMM</name>
<evidence type="ECO:0000256" key="4">
    <source>
        <dbReference type="ARBA" id="ARBA00022448"/>
    </source>
</evidence>
<evidence type="ECO:0000256" key="6">
    <source>
        <dbReference type="ARBA" id="ARBA00022592"/>
    </source>
</evidence>
<reference evidence="10 11" key="1">
    <citation type="submission" date="2019-02" db="EMBL/GenBank/DDBJ databases">
        <authorList>
            <person name="Li S.-H."/>
        </authorList>
    </citation>
    <scope>NUCLEOTIDE SEQUENCE [LARGE SCALE GENOMIC DNA]</scope>
    <source>
        <strain evidence="10 11">IMCC14385</strain>
    </source>
</reference>
<sequence length="209" mass="23043">MGGLVEKQCRNALKALTKGDLTLAEKVATSDYKVNDLEVSINAKCTDLLALRQPAASDLRMIVGVIRMAADLERIGDEAEKIGRLAETIASGRDSVQFREDPKHLGKSAIDLLQGALDAFARLDVEAAIVAAAKDPDIDREFDSITRLSITHMMEQPASVKTLLRINWCARAFERIGDHAVNLCEEVVFLVKGSDVRHLSIKEIQDRYL</sequence>
<evidence type="ECO:0000259" key="9">
    <source>
        <dbReference type="Pfam" id="PF01895"/>
    </source>
</evidence>
<protein>
    <recommendedName>
        <fullName evidence="8">Phosphate-specific transport system accessory protein PhoU</fullName>
    </recommendedName>
</protein>
<accession>A0A5P9NQC1</accession>
<evidence type="ECO:0000256" key="2">
    <source>
        <dbReference type="ARBA" id="ARBA00008107"/>
    </source>
</evidence>
<feature type="domain" description="PhoU" evidence="9">
    <location>
        <begin position="104"/>
        <end position="187"/>
    </location>
</feature>
<comment type="similarity">
    <text evidence="2 8">Belongs to the PhoU family.</text>
</comment>
<organism evidence="10 11">
    <name type="scientific">Halioglobus maricola</name>
    <dbReference type="NCBI Taxonomy" id="2601894"/>
    <lineage>
        <taxon>Bacteria</taxon>
        <taxon>Pseudomonadati</taxon>
        <taxon>Pseudomonadota</taxon>
        <taxon>Gammaproteobacteria</taxon>
        <taxon>Cellvibrionales</taxon>
        <taxon>Halieaceae</taxon>
        <taxon>Halioglobus</taxon>
    </lineage>
</organism>
<dbReference type="SUPFAM" id="SSF109755">
    <property type="entry name" value="PhoU-like"/>
    <property type="match status" value="1"/>
</dbReference>